<dbReference type="RefSeq" id="WP_377408179.1">
    <property type="nucleotide sequence ID" value="NZ_JBHSCY010000001.1"/>
</dbReference>
<dbReference type="EMBL" id="JBHSCY010000001">
    <property type="protein sequence ID" value="MFC4267979.1"/>
    <property type="molecule type" value="Genomic_DNA"/>
</dbReference>
<name>A0ABV8R9S3_9FLAO</name>
<keyword evidence="2" id="KW-1185">Reference proteome</keyword>
<protein>
    <recommendedName>
        <fullName evidence="3">Lipoprotein</fullName>
    </recommendedName>
</protein>
<accession>A0ABV8R9S3</accession>
<comment type="caution">
    <text evidence="1">The sequence shown here is derived from an EMBL/GenBank/DDBJ whole genome shotgun (WGS) entry which is preliminary data.</text>
</comment>
<evidence type="ECO:0000313" key="1">
    <source>
        <dbReference type="EMBL" id="MFC4267979.1"/>
    </source>
</evidence>
<proteinExistence type="predicted"/>
<evidence type="ECO:0000313" key="2">
    <source>
        <dbReference type="Proteomes" id="UP001595826"/>
    </source>
</evidence>
<organism evidence="1 2">
    <name type="scientific">Polaribacter marinivivus</name>
    <dbReference type="NCBI Taxonomy" id="1524260"/>
    <lineage>
        <taxon>Bacteria</taxon>
        <taxon>Pseudomonadati</taxon>
        <taxon>Bacteroidota</taxon>
        <taxon>Flavobacteriia</taxon>
        <taxon>Flavobacteriales</taxon>
        <taxon>Flavobacteriaceae</taxon>
    </lineage>
</organism>
<gene>
    <name evidence="1" type="ORF">ACFOWD_03580</name>
</gene>
<evidence type="ECO:0008006" key="3">
    <source>
        <dbReference type="Google" id="ProtNLM"/>
    </source>
</evidence>
<sequence>MRYCLLILMVFLSCKKQVQEVTKNNDENSVLSVVKKHHDFTMVIPSFKKEVEDWTTLQNTEDFLERFKKGSANEILSNALEFKTISKALKDSIKPTLFSLPSVEARINILYNESLRLADMTYIPAITADEVHEQTNKIMDAFSSINSKINTVLRKKQFEDAIDIDVSFIGLDTTKIDSVSKKAILEKQKDKKDIQPIQEQLKKEK</sequence>
<reference evidence="2" key="1">
    <citation type="journal article" date="2019" name="Int. J. Syst. Evol. Microbiol.">
        <title>The Global Catalogue of Microorganisms (GCM) 10K type strain sequencing project: providing services to taxonomists for standard genome sequencing and annotation.</title>
        <authorList>
            <consortium name="The Broad Institute Genomics Platform"/>
            <consortium name="The Broad Institute Genome Sequencing Center for Infectious Disease"/>
            <person name="Wu L."/>
            <person name="Ma J."/>
        </authorList>
    </citation>
    <scope>NUCLEOTIDE SEQUENCE [LARGE SCALE GENOMIC DNA]</scope>
    <source>
        <strain evidence="2">CECT 8655</strain>
    </source>
</reference>
<dbReference type="Proteomes" id="UP001595826">
    <property type="component" value="Unassembled WGS sequence"/>
</dbReference>